<organism evidence="2 3">
    <name type="scientific">Candidatus Daviesbacteria bacterium RIFCSPHIGHO2_01_FULL_40_11</name>
    <dbReference type="NCBI Taxonomy" id="1797762"/>
    <lineage>
        <taxon>Bacteria</taxon>
        <taxon>Candidatus Daviesiibacteriota</taxon>
    </lineage>
</organism>
<dbReference type="Proteomes" id="UP000177555">
    <property type="component" value="Unassembled WGS sequence"/>
</dbReference>
<feature type="transmembrane region" description="Helical" evidence="1">
    <location>
        <begin position="6"/>
        <end position="25"/>
    </location>
</feature>
<reference evidence="2 3" key="1">
    <citation type="journal article" date="2016" name="Nat. Commun.">
        <title>Thousands of microbial genomes shed light on interconnected biogeochemical processes in an aquifer system.</title>
        <authorList>
            <person name="Anantharaman K."/>
            <person name="Brown C.T."/>
            <person name="Hug L.A."/>
            <person name="Sharon I."/>
            <person name="Castelle C.J."/>
            <person name="Probst A.J."/>
            <person name="Thomas B.C."/>
            <person name="Singh A."/>
            <person name="Wilkins M.J."/>
            <person name="Karaoz U."/>
            <person name="Brodie E.L."/>
            <person name="Williams K.H."/>
            <person name="Hubbard S.S."/>
            <person name="Banfield J.F."/>
        </authorList>
    </citation>
    <scope>NUCLEOTIDE SEQUENCE [LARGE SCALE GENOMIC DNA]</scope>
</reference>
<evidence type="ECO:0000256" key="1">
    <source>
        <dbReference type="SAM" id="Phobius"/>
    </source>
</evidence>
<comment type="caution">
    <text evidence="2">The sequence shown here is derived from an EMBL/GenBank/DDBJ whole genome shotgun (WGS) entry which is preliminary data.</text>
</comment>
<keyword evidence="1" id="KW-1133">Transmembrane helix</keyword>
<keyword evidence="1" id="KW-0812">Transmembrane</keyword>
<protein>
    <submittedName>
        <fullName evidence="2">Uncharacterized protein</fullName>
    </submittedName>
</protein>
<proteinExistence type="predicted"/>
<dbReference type="EMBL" id="MFCP01000035">
    <property type="protein sequence ID" value="OGE27584.1"/>
    <property type="molecule type" value="Genomic_DNA"/>
</dbReference>
<evidence type="ECO:0000313" key="2">
    <source>
        <dbReference type="EMBL" id="OGE27584.1"/>
    </source>
</evidence>
<sequence>MPNLPLDPTDLVLTIAIILAILLYLREYNQRKKLESEGDRFLREIKEKGWETLNQSIKKSQAVIGQAELEGIKVIAGSQLETAKFEQDLSKQLSEALNVSKQTIIAGQNQLLQFMQDLQKRSEEFEGASKKAGQERINQLFDRVEQRLSDFMVQTAQQTTSSIELELKSTRQLIDTYKSEQLKLIDENIVAMMEKTLSIVLAKKLSLKDQLELVYEALEKAKVEKFVV</sequence>
<name>A0A1F5JG32_9BACT</name>
<accession>A0A1F5JG32</accession>
<evidence type="ECO:0000313" key="3">
    <source>
        <dbReference type="Proteomes" id="UP000177555"/>
    </source>
</evidence>
<gene>
    <name evidence="2" type="ORF">A2867_03690</name>
</gene>
<keyword evidence="1" id="KW-0472">Membrane</keyword>
<dbReference type="AlphaFoldDB" id="A0A1F5JG32"/>